<protein>
    <submittedName>
        <fullName evidence="3">Putative transcription regulator protein</fullName>
    </submittedName>
</protein>
<reference evidence="3 4" key="1">
    <citation type="journal article" date="2004" name="Nucleic Acids Res.">
        <title>Unique features revealed by the genome sequence of Acinetobacter sp. ADP1, a versatile and naturally transformation competent bacterium.</title>
        <authorList>
            <person name="Barbe V."/>
            <person name="Vallenet D."/>
            <person name="Fonknechten N."/>
            <person name="Kreimeyer A."/>
            <person name="Oztas S."/>
            <person name="Labarre L."/>
            <person name="Cruveiller S."/>
            <person name="Robert C."/>
            <person name="Duprat S."/>
            <person name="Wincker P."/>
            <person name="Ornston L.N."/>
            <person name="Weissenbach J."/>
            <person name="Marliere P."/>
            <person name="Cohen G.N."/>
            <person name="Medigue C."/>
        </authorList>
    </citation>
    <scope>NUCLEOTIDE SEQUENCE [LARGE SCALE GENOMIC DNA]</scope>
    <source>
        <strain evidence="4">ATCC 33305 / BD413 / ADP1</strain>
    </source>
</reference>
<evidence type="ECO:0000259" key="2">
    <source>
        <dbReference type="PROSITE" id="PS50943"/>
    </source>
</evidence>
<dbReference type="STRING" id="202950.GCA_001485005_01947"/>
<dbReference type="InterPro" id="IPR001387">
    <property type="entry name" value="Cro/C1-type_HTH"/>
</dbReference>
<dbReference type="EMBL" id="CR543861">
    <property type="protein sequence ID" value="CAG68484.1"/>
    <property type="molecule type" value="Genomic_DNA"/>
</dbReference>
<dbReference type="CDD" id="cd00093">
    <property type="entry name" value="HTH_XRE"/>
    <property type="match status" value="1"/>
</dbReference>
<feature type="domain" description="HTH cro/C1-type" evidence="2">
    <location>
        <begin position="12"/>
        <end position="66"/>
    </location>
</feature>
<keyword evidence="1" id="KW-0238">DNA-binding</keyword>
<dbReference type="PROSITE" id="PS50943">
    <property type="entry name" value="HTH_CROC1"/>
    <property type="match status" value="1"/>
</dbReference>
<dbReference type="eggNOG" id="COG1396">
    <property type="taxonomic scope" value="Bacteria"/>
</dbReference>
<dbReference type="GO" id="GO:0003700">
    <property type="term" value="F:DNA-binding transcription factor activity"/>
    <property type="evidence" value="ECO:0007669"/>
    <property type="project" value="TreeGrafter"/>
</dbReference>
<dbReference type="GO" id="GO:0003677">
    <property type="term" value="F:DNA binding"/>
    <property type="evidence" value="ECO:0007669"/>
    <property type="project" value="UniProtKB-KW"/>
</dbReference>
<dbReference type="PANTHER" id="PTHR46797:SF10">
    <property type="entry name" value="BLR1115 PROTEIN"/>
    <property type="match status" value="1"/>
</dbReference>
<sequence length="190" mass="21273">MMDINQHLSQRIKQLRLERGYTLDELANRSHVSRAMISMIERATTNPTAVVLEKLAVALDITLVSLFNIQTSDLKTQPYTRYSEQPVWTDPESGYTRRVISPLGVESPIQLIEVDFPAFAKVTFETPIRHSVQKQQIWIISGCMTILVAGCTFHLSTGDCLAMDLEGPIIFSNPHPTSTRYILAIANPSA</sequence>
<dbReference type="GO" id="GO:0005829">
    <property type="term" value="C:cytosol"/>
    <property type="evidence" value="ECO:0007669"/>
    <property type="project" value="TreeGrafter"/>
</dbReference>
<dbReference type="Pfam" id="PF01381">
    <property type="entry name" value="HTH_3"/>
    <property type="match status" value="1"/>
</dbReference>
<dbReference type="SUPFAM" id="SSF51182">
    <property type="entry name" value="RmlC-like cupins"/>
    <property type="match status" value="1"/>
</dbReference>
<dbReference type="CDD" id="cd02209">
    <property type="entry name" value="cupin_XRE_C"/>
    <property type="match status" value="1"/>
</dbReference>
<dbReference type="HOGENOM" id="CLU_085376_4_0_6"/>
<dbReference type="AlphaFoldDB" id="Q6FBS7"/>
<dbReference type="SUPFAM" id="SSF47413">
    <property type="entry name" value="lambda repressor-like DNA-binding domains"/>
    <property type="match status" value="1"/>
</dbReference>
<dbReference type="InterPro" id="IPR050807">
    <property type="entry name" value="TransReg_Diox_bact_type"/>
</dbReference>
<dbReference type="Proteomes" id="UP000000430">
    <property type="component" value="Chromosome"/>
</dbReference>
<proteinExistence type="predicted"/>
<dbReference type="PANTHER" id="PTHR46797">
    <property type="entry name" value="HTH-TYPE TRANSCRIPTIONAL REGULATOR"/>
    <property type="match status" value="1"/>
</dbReference>
<accession>Q6FBS7</accession>
<dbReference type="InterPro" id="IPR011051">
    <property type="entry name" value="RmlC_Cupin_sf"/>
</dbReference>
<dbReference type="KEGG" id="aci:ACIAD1638"/>
<gene>
    <name evidence="3" type="ordered locus">ACIAD1638</name>
</gene>
<dbReference type="Gene3D" id="1.10.260.40">
    <property type="entry name" value="lambda repressor-like DNA-binding domains"/>
    <property type="match status" value="1"/>
</dbReference>
<evidence type="ECO:0000256" key="1">
    <source>
        <dbReference type="ARBA" id="ARBA00023125"/>
    </source>
</evidence>
<organism evidence="3 4">
    <name type="scientific">Acinetobacter baylyi (strain ATCC 33305 / BD413 / ADP1)</name>
    <dbReference type="NCBI Taxonomy" id="62977"/>
    <lineage>
        <taxon>Bacteria</taxon>
        <taxon>Pseudomonadati</taxon>
        <taxon>Pseudomonadota</taxon>
        <taxon>Gammaproteobacteria</taxon>
        <taxon>Moraxellales</taxon>
        <taxon>Moraxellaceae</taxon>
        <taxon>Acinetobacter</taxon>
    </lineage>
</organism>
<name>Q6FBS7_ACIAD</name>
<dbReference type="InterPro" id="IPR010982">
    <property type="entry name" value="Lambda_DNA-bd_dom_sf"/>
</dbReference>
<evidence type="ECO:0000313" key="3">
    <source>
        <dbReference type="EMBL" id="CAG68484.1"/>
    </source>
</evidence>
<dbReference type="SMART" id="SM00530">
    <property type="entry name" value="HTH_XRE"/>
    <property type="match status" value="1"/>
</dbReference>
<evidence type="ECO:0000313" key="4">
    <source>
        <dbReference type="Proteomes" id="UP000000430"/>
    </source>
</evidence>